<evidence type="ECO:0000256" key="2">
    <source>
        <dbReference type="ARBA" id="ARBA00022741"/>
    </source>
</evidence>
<evidence type="ECO:0000256" key="1">
    <source>
        <dbReference type="ARBA" id="ARBA00008535"/>
    </source>
</evidence>
<evidence type="ECO:0000259" key="4">
    <source>
        <dbReference type="PROSITE" id="PS51720"/>
    </source>
</evidence>
<keyword evidence="2" id="KW-0547">Nucleotide-binding</keyword>
<dbReference type="GO" id="GO:0005525">
    <property type="term" value="F:GTP binding"/>
    <property type="evidence" value="ECO:0007669"/>
    <property type="project" value="UniProtKB-KW"/>
</dbReference>
<sequence>MQKGRILQAYMAAMDDIRNIVLVGKTGNGKSATGNSILLQKGAFKEAGFFGSVTQTSEMKSTKITDYEDVKEYTVNVVDTPGLFDGTNTIEEVSREIVRCMTLAKEGVHAFIMVLSTKSPFTEEDAKSIDHLQRLFGPGAVDRMVVVITGGDAFQDTFEGTRFLTTAPRHLRNFLHKCQTRVVLFDNTAKLTNEEGRSKLERQRSELLRLVNQVVKENGGKPYTNEITERISIREAVKARLRQEFRRSARNGEVSSCSIM</sequence>
<dbReference type="Proteomes" id="UP001141552">
    <property type="component" value="Unassembled WGS sequence"/>
</dbReference>
<dbReference type="FunFam" id="3.40.50.300:FF:000840">
    <property type="entry name" value="Immune-associated nucleotide-binding protein 9"/>
    <property type="match status" value="1"/>
</dbReference>
<gene>
    <name evidence="5" type="ORF">Tsubulata_014319</name>
</gene>
<dbReference type="Pfam" id="PF04548">
    <property type="entry name" value="AIG1"/>
    <property type="match status" value="1"/>
</dbReference>
<organism evidence="5 6">
    <name type="scientific">Turnera subulata</name>
    <dbReference type="NCBI Taxonomy" id="218843"/>
    <lineage>
        <taxon>Eukaryota</taxon>
        <taxon>Viridiplantae</taxon>
        <taxon>Streptophyta</taxon>
        <taxon>Embryophyta</taxon>
        <taxon>Tracheophyta</taxon>
        <taxon>Spermatophyta</taxon>
        <taxon>Magnoliopsida</taxon>
        <taxon>eudicotyledons</taxon>
        <taxon>Gunneridae</taxon>
        <taxon>Pentapetalae</taxon>
        <taxon>rosids</taxon>
        <taxon>fabids</taxon>
        <taxon>Malpighiales</taxon>
        <taxon>Passifloraceae</taxon>
        <taxon>Turnera</taxon>
    </lineage>
</organism>
<feature type="domain" description="AIG1-type G" evidence="4">
    <location>
        <begin position="15"/>
        <end position="232"/>
    </location>
</feature>
<dbReference type="EMBL" id="JAKUCV010001180">
    <property type="protein sequence ID" value="KAJ4847389.1"/>
    <property type="molecule type" value="Genomic_DNA"/>
</dbReference>
<dbReference type="PROSITE" id="PS51720">
    <property type="entry name" value="G_AIG1"/>
    <property type="match status" value="1"/>
</dbReference>
<dbReference type="Gene3D" id="3.40.50.300">
    <property type="entry name" value="P-loop containing nucleotide triphosphate hydrolases"/>
    <property type="match status" value="1"/>
</dbReference>
<dbReference type="AlphaFoldDB" id="A0A9Q0GF01"/>
<name>A0A9Q0GF01_9ROSI</name>
<dbReference type="OrthoDB" id="8954335at2759"/>
<dbReference type="SUPFAM" id="SSF52540">
    <property type="entry name" value="P-loop containing nucleoside triphosphate hydrolases"/>
    <property type="match status" value="1"/>
</dbReference>
<comment type="caution">
    <text evidence="5">The sequence shown here is derived from an EMBL/GenBank/DDBJ whole genome shotgun (WGS) entry which is preliminary data.</text>
</comment>
<reference evidence="5" key="1">
    <citation type="submission" date="2022-02" db="EMBL/GenBank/DDBJ databases">
        <authorList>
            <person name="Henning P.M."/>
            <person name="McCubbin A.G."/>
            <person name="Shore J.S."/>
        </authorList>
    </citation>
    <scope>NUCLEOTIDE SEQUENCE</scope>
    <source>
        <strain evidence="5">F60SS</strain>
        <tissue evidence="5">Leaves</tissue>
    </source>
</reference>
<reference evidence="5" key="2">
    <citation type="journal article" date="2023" name="Plants (Basel)">
        <title>Annotation of the Turnera subulata (Passifloraceae) Draft Genome Reveals the S-Locus Evolved after the Divergence of Turneroideae from Passifloroideae in a Stepwise Manner.</title>
        <authorList>
            <person name="Henning P.M."/>
            <person name="Roalson E.H."/>
            <person name="Mir W."/>
            <person name="McCubbin A.G."/>
            <person name="Shore J.S."/>
        </authorList>
    </citation>
    <scope>NUCLEOTIDE SEQUENCE</scope>
    <source>
        <strain evidence="5">F60SS</strain>
    </source>
</reference>
<keyword evidence="6" id="KW-1185">Reference proteome</keyword>
<dbReference type="InterPro" id="IPR045058">
    <property type="entry name" value="GIMA/IAN/Toc"/>
</dbReference>
<evidence type="ECO:0000313" key="6">
    <source>
        <dbReference type="Proteomes" id="UP001141552"/>
    </source>
</evidence>
<comment type="similarity">
    <text evidence="1">Belongs to the TRAFAC class TrmE-Era-EngA-EngB-Septin-like GTPase superfamily. AIG1/Toc34/Toc159-like paraseptin GTPase family. IAN subfamily.</text>
</comment>
<evidence type="ECO:0000256" key="3">
    <source>
        <dbReference type="ARBA" id="ARBA00023134"/>
    </source>
</evidence>
<dbReference type="InterPro" id="IPR006703">
    <property type="entry name" value="G_AIG1"/>
</dbReference>
<proteinExistence type="inferred from homology"/>
<accession>A0A9Q0GF01</accession>
<protein>
    <recommendedName>
        <fullName evidence="4">AIG1-type G domain-containing protein</fullName>
    </recommendedName>
</protein>
<dbReference type="PANTHER" id="PTHR10903">
    <property type="entry name" value="GTPASE, IMAP FAMILY MEMBER-RELATED"/>
    <property type="match status" value="1"/>
</dbReference>
<keyword evidence="3" id="KW-0342">GTP-binding</keyword>
<dbReference type="InterPro" id="IPR027417">
    <property type="entry name" value="P-loop_NTPase"/>
</dbReference>
<dbReference type="PANTHER" id="PTHR10903:SF184">
    <property type="entry name" value="GTP-BINDING PROTEIN A"/>
    <property type="match status" value="1"/>
</dbReference>
<evidence type="ECO:0000313" key="5">
    <source>
        <dbReference type="EMBL" id="KAJ4847389.1"/>
    </source>
</evidence>